<dbReference type="InterPro" id="IPR019734">
    <property type="entry name" value="TPR_rpt"/>
</dbReference>
<feature type="region of interest" description="Disordered" evidence="2">
    <location>
        <begin position="92"/>
        <end position="127"/>
    </location>
</feature>
<evidence type="ECO:0000313" key="3">
    <source>
        <dbReference type="EMBL" id="KAG0302324.1"/>
    </source>
</evidence>
<sequence>MAVIEEIIEDEYVDNSSQTETSSSSPPQDTATKKINDLDITAPLEKLELSEDEELFEEASRYKATGNQAFGKGDYTEALKYYQLALTTCPSIPSSSSATSASDDDQDYKLNNNGDDPNKESSFSKSTIEKKVSTEIATKYRTEQAVYHANMAACHIKLKEYQLAIEGCTAALELDPSYTRALQRKAQAEELLGTFASMNQAKEDHLRVVETLKIELGLIPPPKEEEETKDSTSAIEEVSQASSPTMEAGSPTPESSSPTSKRPQRPGPMQDLQNDQNPTYKPKRLDLDEAGKKKHRMLLQSSEQALKRMEPILKEMLEKEKAEMMAKLKSMGNTLLGKFGLSTDNFQMKQDPATGGYSFNFVNNP</sequence>
<feature type="compositionally biased region" description="Low complexity" evidence="2">
    <location>
        <begin position="250"/>
        <end position="260"/>
    </location>
</feature>
<evidence type="ECO:0000256" key="1">
    <source>
        <dbReference type="PROSITE-ProRule" id="PRU00339"/>
    </source>
</evidence>
<dbReference type="AlphaFoldDB" id="A0A9P6QXA5"/>
<dbReference type="SUPFAM" id="SSF48452">
    <property type="entry name" value="TPR-like"/>
    <property type="match status" value="1"/>
</dbReference>
<evidence type="ECO:0000256" key="2">
    <source>
        <dbReference type="SAM" id="MobiDB-lite"/>
    </source>
</evidence>
<comment type="caution">
    <text evidence="3">The sequence shown here is derived from an EMBL/GenBank/DDBJ whole genome shotgun (WGS) entry which is preliminary data.</text>
</comment>
<feature type="repeat" description="TPR" evidence="1">
    <location>
        <begin position="59"/>
        <end position="92"/>
    </location>
</feature>
<dbReference type="Gene3D" id="1.25.40.10">
    <property type="entry name" value="Tetratricopeptide repeat domain"/>
    <property type="match status" value="1"/>
</dbReference>
<protein>
    <recommendedName>
        <fullName evidence="5">TPR-like protein</fullName>
    </recommendedName>
</protein>
<keyword evidence="1" id="KW-0802">TPR repeat</keyword>
<dbReference type="PANTHER" id="PTHR46014">
    <property type="entry name" value="TETRATRICOPEPTIDE REPEAT PROTEIN 1"/>
    <property type="match status" value="1"/>
</dbReference>
<name>A0A9P6QXA5_9FUNG</name>
<dbReference type="SMART" id="SM00028">
    <property type="entry name" value="TPR"/>
    <property type="match status" value="2"/>
</dbReference>
<feature type="region of interest" description="Disordered" evidence="2">
    <location>
        <begin position="9"/>
        <end position="37"/>
    </location>
</feature>
<organism evidence="3 4">
    <name type="scientific">Linnemannia gamsii</name>
    <dbReference type="NCBI Taxonomy" id="64522"/>
    <lineage>
        <taxon>Eukaryota</taxon>
        <taxon>Fungi</taxon>
        <taxon>Fungi incertae sedis</taxon>
        <taxon>Mucoromycota</taxon>
        <taxon>Mortierellomycotina</taxon>
        <taxon>Mortierellomycetes</taxon>
        <taxon>Mortierellales</taxon>
        <taxon>Mortierellaceae</taxon>
        <taxon>Linnemannia</taxon>
    </lineage>
</organism>
<keyword evidence="4" id="KW-1185">Reference proteome</keyword>
<dbReference type="PANTHER" id="PTHR46014:SF1">
    <property type="entry name" value="TETRATRICOPEPTIDE REPEAT PROTEIN 1"/>
    <property type="match status" value="1"/>
</dbReference>
<dbReference type="PROSITE" id="PS50005">
    <property type="entry name" value="TPR"/>
    <property type="match status" value="2"/>
</dbReference>
<accession>A0A9P6QXA5</accession>
<feature type="region of interest" description="Disordered" evidence="2">
    <location>
        <begin position="219"/>
        <end position="290"/>
    </location>
</feature>
<dbReference type="OrthoDB" id="1872379at2759"/>
<dbReference type="InterPro" id="IPR011990">
    <property type="entry name" value="TPR-like_helical_dom_sf"/>
</dbReference>
<feature type="repeat" description="TPR" evidence="1">
    <location>
        <begin position="145"/>
        <end position="178"/>
    </location>
</feature>
<dbReference type="Proteomes" id="UP000823405">
    <property type="component" value="Unassembled WGS sequence"/>
</dbReference>
<feature type="compositionally biased region" description="Low complexity" evidence="2">
    <location>
        <begin position="16"/>
        <end position="28"/>
    </location>
</feature>
<evidence type="ECO:0008006" key="5">
    <source>
        <dbReference type="Google" id="ProtNLM"/>
    </source>
</evidence>
<reference evidence="3" key="1">
    <citation type="journal article" date="2020" name="Fungal Divers.">
        <title>Resolving the Mortierellaceae phylogeny through synthesis of multi-gene phylogenetics and phylogenomics.</title>
        <authorList>
            <person name="Vandepol N."/>
            <person name="Liber J."/>
            <person name="Desiro A."/>
            <person name="Na H."/>
            <person name="Kennedy M."/>
            <person name="Barry K."/>
            <person name="Grigoriev I.V."/>
            <person name="Miller A.N."/>
            <person name="O'Donnell K."/>
            <person name="Stajich J.E."/>
            <person name="Bonito G."/>
        </authorList>
    </citation>
    <scope>NUCLEOTIDE SEQUENCE</scope>
    <source>
        <strain evidence="3">NVP60</strain>
    </source>
</reference>
<feature type="compositionally biased region" description="Polar residues" evidence="2">
    <location>
        <begin position="231"/>
        <end position="245"/>
    </location>
</feature>
<gene>
    <name evidence="3" type="ORF">BGZ97_002401</name>
</gene>
<feature type="compositionally biased region" description="Polar residues" evidence="2">
    <location>
        <begin position="109"/>
        <end position="126"/>
    </location>
</feature>
<proteinExistence type="predicted"/>
<evidence type="ECO:0000313" key="4">
    <source>
        <dbReference type="Proteomes" id="UP000823405"/>
    </source>
</evidence>
<dbReference type="InterPro" id="IPR052769">
    <property type="entry name" value="TPR_domain_protein"/>
</dbReference>
<dbReference type="EMBL" id="JAAAIN010001524">
    <property type="protein sequence ID" value="KAG0302324.1"/>
    <property type="molecule type" value="Genomic_DNA"/>
</dbReference>